<feature type="region of interest" description="Disordered" evidence="1">
    <location>
        <begin position="141"/>
        <end position="181"/>
    </location>
</feature>
<dbReference type="AlphaFoldDB" id="A0A2I2FCY3"/>
<dbReference type="InterPro" id="IPR006175">
    <property type="entry name" value="YjgF/YER057c/UK114"/>
</dbReference>
<dbReference type="RefSeq" id="XP_024672476.1">
    <property type="nucleotide sequence ID" value="XM_024816362.1"/>
</dbReference>
<dbReference type="EMBL" id="KZ559135">
    <property type="protein sequence ID" value="PLB38464.1"/>
    <property type="molecule type" value="Genomic_DNA"/>
</dbReference>
<dbReference type="Proteomes" id="UP000234585">
    <property type="component" value="Unassembled WGS sequence"/>
</dbReference>
<gene>
    <name evidence="2" type="ORF">BDW47DRAFT_125304</name>
</gene>
<dbReference type="SUPFAM" id="SSF55298">
    <property type="entry name" value="YjgF-like"/>
    <property type="match status" value="1"/>
</dbReference>
<name>A0A2I2FCY3_ASPCN</name>
<protein>
    <recommendedName>
        <fullName evidence="4">YjgF-like protein</fullName>
    </recommendedName>
</protein>
<accession>A0A2I2FCY3</accession>
<keyword evidence="3" id="KW-1185">Reference proteome</keyword>
<dbReference type="PANTHER" id="PTHR43857">
    <property type="entry name" value="BLR7761 PROTEIN"/>
    <property type="match status" value="1"/>
</dbReference>
<proteinExistence type="predicted"/>
<evidence type="ECO:0000313" key="2">
    <source>
        <dbReference type="EMBL" id="PLB38464.1"/>
    </source>
</evidence>
<evidence type="ECO:0000256" key="1">
    <source>
        <dbReference type="SAM" id="MobiDB-lite"/>
    </source>
</evidence>
<reference evidence="2 3" key="1">
    <citation type="submission" date="2017-12" db="EMBL/GenBank/DDBJ databases">
        <authorList>
            <consortium name="DOE Joint Genome Institute"/>
            <person name="Haridas S."/>
            <person name="Kjaerbolling I."/>
            <person name="Vesth T.C."/>
            <person name="Frisvad J.C."/>
            <person name="Nybo J.L."/>
            <person name="Theobald S."/>
            <person name="Kuo A."/>
            <person name="Bowyer P."/>
            <person name="Matsuda Y."/>
            <person name="Mondo S."/>
            <person name="Lyhne E.K."/>
            <person name="Kogle M.E."/>
            <person name="Clum A."/>
            <person name="Lipzen A."/>
            <person name="Salamov A."/>
            <person name="Ngan C.Y."/>
            <person name="Daum C."/>
            <person name="Chiniquy J."/>
            <person name="Barry K."/>
            <person name="LaButti K."/>
            <person name="Simmons B.A."/>
            <person name="Magnuson J.K."/>
            <person name="Mortensen U.H."/>
            <person name="Larsen T.O."/>
            <person name="Grigoriev I.V."/>
            <person name="Baker S.E."/>
            <person name="Andersen M.R."/>
            <person name="Nordberg H.P."/>
            <person name="Cantor M.N."/>
            <person name="Hua S.X."/>
        </authorList>
    </citation>
    <scope>NUCLEOTIDE SEQUENCE [LARGE SCALE GENOMIC DNA]</scope>
    <source>
        <strain evidence="2 3">CBS 102.13</strain>
    </source>
</reference>
<dbReference type="PANTHER" id="PTHR43857:SF1">
    <property type="entry name" value="YJGH FAMILY PROTEIN"/>
    <property type="match status" value="1"/>
</dbReference>
<dbReference type="Pfam" id="PF01042">
    <property type="entry name" value="Ribonuc_L-PSP"/>
    <property type="match status" value="1"/>
</dbReference>
<sequence length="181" mass="19244">MESTTTSPQGCMTTSSSKQCYATPSPFEEKIGYYRAVRHGLQIFVSGTTAVDPTSSRAAPQVLYPGDAGQQARVALDECIRAVQALGGQGAESVVRVRMFVSHPDDCMAVGEAFSELLGRASRPGIGAAATMLVVRDGFVDDQPVVNDDDPPEDSQETAAPGEGKGKGMMRPAEHRSKYPY</sequence>
<feature type="compositionally biased region" description="Acidic residues" evidence="1">
    <location>
        <begin position="147"/>
        <end position="156"/>
    </location>
</feature>
<organism evidence="2 3">
    <name type="scientific">Aspergillus candidus</name>
    <dbReference type="NCBI Taxonomy" id="41067"/>
    <lineage>
        <taxon>Eukaryota</taxon>
        <taxon>Fungi</taxon>
        <taxon>Dikarya</taxon>
        <taxon>Ascomycota</taxon>
        <taxon>Pezizomycotina</taxon>
        <taxon>Eurotiomycetes</taxon>
        <taxon>Eurotiomycetidae</taxon>
        <taxon>Eurotiales</taxon>
        <taxon>Aspergillaceae</taxon>
        <taxon>Aspergillus</taxon>
        <taxon>Aspergillus subgen. Circumdati</taxon>
    </lineage>
</organism>
<dbReference type="InterPro" id="IPR035959">
    <property type="entry name" value="RutC-like_sf"/>
</dbReference>
<dbReference type="GeneID" id="36523522"/>
<evidence type="ECO:0000313" key="3">
    <source>
        <dbReference type="Proteomes" id="UP000234585"/>
    </source>
</evidence>
<feature type="compositionally biased region" description="Basic and acidic residues" evidence="1">
    <location>
        <begin position="172"/>
        <end position="181"/>
    </location>
</feature>
<dbReference type="OrthoDB" id="686384at2759"/>
<dbReference type="Gene3D" id="3.30.1330.40">
    <property type="entry name" value="RutC-like"/>
    <property type="match status" value="1"/>
</dbReference>
<evidence type="ECO:0008006" key="4">
    <source>
        <dbReference type="Google" id="ProtNLM"/>
    </source>
</evidence>
<dbReference type="STRING" id="41067.A0A2I2FCY3"/>